<name>A0A1M7C515_9FLAO</name>
<dbReference type="GO" id="GO:0007155">
    <property type="term" value="P:cell adhesion"/>
    <property type="evidence" value="ECO:0007669"/>
    <property type="project" value="InterPro"/>
</dbReference>
<dbReference type="InterPro" id="IPR003367">
    <property type="entry name" value="Thrombospondin_3-like_rpt"/>
</dbReference>
<dbReference type="Pfam" id="PF02412">
    <property type="entry name" value="TSP_3"/>
    <property type="match status" value="2"/>
</dbReference>
<dbReference type="GO" id="GO:0005509">
    <property type="term" value="F:calcium ion binding"/>
    <property type="evidence" value="ECO:0007669"/>
    <property type="project" value="InterPro"/>
</dbReference>
<evidence type="ECO:0000313" key="2">
    <source>
        <dbReference type="EMBL" id="SHL62246.1"/>
    </source>
</evidence>
<dbReference type="EMBL" id="FRAV01000021">
    <property type="protein sequence ID" value="SHL62246.1"/>
    <property type="molecule type" value="Genomic_DNA"/>
</dbReference>
<proteinExistence type="predicted"/>
<sequence length="337" mass="39483">MKKYIILFLFPFIQLYSQERINKEEFKKCKKEFSKQICLSDTDRDSILFYLDRCPKEKGDIGNFGCPWPDTDRDGVIDSEDTCPQIKGEIENYGCPWPDTDNDGILDKDDKCATVPGVPEENGCPKRGDCKEYFENEKIELANFKKKNSKEKAKFITLRKIIFNNIPKDLLIDDNIFVSIYANTFINDNISFRCSSRSTLSHDTSLFLDQLFWTKETFEYVSKKLNKNLIPTVGSRSTHMVDRNFIQGLKYGDSYYTFIQDFPELITPDNTPVFYYPRSKQKPKFNPSIAKLIVNFGWYSSNDEVKVHFYKSSNHYIYTYGYAKSQWKLINSEKVNY</sequence>
<keyword evidence="3" id="KW-1185">Reference proteome</keyword>
<organism evidence="2 3">
    <name type="scientific">Chryseobacterium polytrichastri</name>
    <dbReference type="NCBI Taxonomy" id="1302687"/>
    <lineage>
        <taxon>Bacteria</taxon>
        <taxon>Pseudomonadati</taxon>
        <taxon>Bacteroidota</taxon>
        <taxon>Flavobacteriia</taxon>
        <taxon>Flavobacteriales</taxon>
        <taxon>Weeksellaceae</taxon>
        <taxon>Chryseobacterium group</taxon>
        <taxon>Chryseobacterium</taxon>
    </lineage>
</organism>
<gene>
    <name evidence="2" type="ORF">SAMN05444267_102147</name>
</gene>
<accession>A0A1M7C515</accession>
<dbReference type="Proteomes" id="UP000184364">
    <property type="component" value="Unassembled WGS sequence"/>
</dbReference>
<evidence type="ECO:0000313" key="3">
    <source>
        <dbReference type="Proteomes" id="UP000184364"/>
    </source>
</evidence>
<dbReference type="AlphaFoldDB" id="A0A1M7C515"/>
<protein>
    <submittedName>
        <fullName evidence="2">Thrombospondin type 3 repeat-containing protein</fullName>
    </submittedName>
</protein>
<dbReference type="STRING" id="1302687.SAMN05444267_102147"/>
<dbReference type="SUPFAM" id="SSF103647">
    <property type="entry name" value="TSP type-3 repeat"/>
    <property type="match status" value="1"/>
</dbReference>
<dbReference type="InterPro" id="IPR028974">
    <property type="entry name" value="TSP_type-3_rpt"/>
</dbReference>
<dbReference type="RefSeq" id="WP_139262687.1">
    <property type="nucleotide sequence ID" value="NZ_FRAV01000021.1"/>
</dbReference>
<evidence type="ECO:0000256" key="1">
    <source>
        <dbReference type="ARBA" id="ARBA00022729"/>
    </source>
</evidence>
<reference evidence="3" key="1">
    <citation type="submission" date="2016-11" db="EMBL/GenBank/DDBJ databases">
        <authorList>
            <person name="Varghese N."/>
            <person name="Submissions S."/>
        </authorList>
    </citation>
    <scope>NUCLEOTIDE SEQUENCE [LARGE SCALE GENOMIC DNA]</scope>
    <source>
        <strain evidence="3">DSM 26899</strain>
    </source>
</reference>
<keyword evidence="1" id="KW-0732">Signal</keyword>
<dbReference type="Gene3D" id="4.10.1080.10">
    <property type="entry name" value="TSP type-3 repeat"/>
    <property type="match status" value="1"/>
</dbReference>
<dbReference type="OrthoDB" id="1273975at2"/>